<dbReference type="GO" id="GO:0070006">
    <property type="term" value="F:metalloaminopeptidase activity"/>
    <property type="evidence" value="ECO:0007669"/>
    <property type="project" value="UniProtKB-UniRule"/>
</dbReference>
<dbReference type="CDD" id="cd01088">
    <property type="entry name" value="MetAP2"/>
    <property type="match status" value="1"/>
</dbReference>
<feature type="binding site" evidence="8">
    <location>
        <position position="397"/>
    </location>
    <ligand>
        <name>a divalent metal cation</name>
        <dbReference type="ChEBI" id="CHEBI:60240"/>
        <label>1</label>
    </ligand>
</feature>
<dbReference type="InterPro" id="IPR036390">
    <property type="entry name" value="WH_DNA-bd_sf"/>
</dbReference>
<dbReference type="EMBL" id="GBHO01009116">
    <property type="protein sequence ID" value="JAG34488.1"/>
    <property type="molecule type" value="Transcribed_RNA"/>
</dbReference>
<reference evidence="11" key="1">
    <citation type="journal article" date="2014" name="PLoS ONE">
        <title>Transcriptome-Based Identification of ABC Transporters in the Western Tarnished Plant Bug Lygus hesperus.</title>
        <authorList>
            <person name="Hull J.J."/>
            <person name="Chaney K."/>
            <person name="Geib S.M."/>
            <person name="Fabrick J.A."/>
            <person name="Brent C.S."/>
            <person name="Walsh D."/>
            <person name="Lavine L.C."/>
        </authorList>
    </citation>
    <scope>NUCLEOTIDE SEQUENCE</scope>
</reference>
<evidence type="ECO:0000259" key="10">
    <source>
        <dbReference type="Pfam" id="PF00557"/>
    </source>
</evidence>
<comment type="similarity">
    <text evidence="8">Belongs to the peptidase M24A family. Methionine aminopeptidase eukaryotic type 2 subfamily.</text>
</comment>
<dbReference type="InterPro" id="IPR001714">
    <property type="entry name" value="Pept_M24_MAP"/>
</dbReference>
<evidence type="ECO:0000256" key="3">
    <source>
        <dbReference type="ARBA" id="ARBA00001954"/>
    </source>
</evidence>
<comment type="function">
    <text evidence="8 9">Cotranslationally removes the N-terminal methionine from nascent proteins. The N-terminal methionine is often cleaved when the second residue in the primary sequence is small and uncharged (Met-Ala-, Cys, Gly, Pro, Ser, Thr, or Val).</text>
</comment>
<dbReference type="NCBIfam" id="TIGR00501">
    <property type="entry name" value="met_pdase_II"/>
    <property type="match status" value="1"/>
</dbReference>
<comment type="cofactor">
    <cofactor evidence="3">
        <name>Fe(2+)</name>
        <dbReference type="ChEBI" id="CHEBI:29033"/>
    </cofactor>
</comment>
<dbReference type="PROSITE" id="PS01202">
    <property type="entry name" value="MAP_2"/>
    <property type="match status" value="1"/>
</dbReference>
<feature type="domain" description="Peptidase M24" evidence="10">
    <location>
        <begin position="100"/>
        <end position="308"/>
    </location>
</feature>
<keyword evidence="7 8" id="KW-0378">Hydrolase</keyword>
<accession>A0A0A9YTS5</accession>
<feature type="binding site" evidence="8">
    <location>
        <position position="167"/>
    </location>
    <ligand>
        <name>substrate</name>
    </ligand>
</feature>
<comment type="cofactor">
    <cofactor evidence="8">
        <name>Co(2+)</name>
        <dbReference type="ChEBI" id="CHEBI:48828"/>
    </cofactor>
    <cofactor evidence="8">
        <name>Zn(2+)</name>
        <dbReference type="ChEBI" id="CHEBI:29105"/>
    </cofactor>
    <cofactor evidence="8">
        <name>Mn(2+)</name>
        <dbReference type="ChEBI" id="CHEBI:29035"/>
    </cofactor>
    <cofactor evidence="8">
        <name>Fe(2+)</name>
        <dbReference type="ChEBI" id="CHEBI:29033"/>
    </cofactor>
    <text evidence="8">Binds 2 divalent metal cations per subunit. Has a high-affinity and a low affinity metal-binding site. The true nature of the physiological cofactor is under debate. The enzyme is active with cobalt, zinc, manganese or divalent iron ions. Most likely, methionine aminopeptidases function as mononuclear Fe(2+)-metalloproteases under physiological conditions, and the catalytically relevant metal-binding site has been assigned to the histidine-containing high-affinity site.</text>
</comment>
<dbReference type="SUPFAM" id="SSF55920">
    <property type="entry name" value="Creatinase/aminopeptidase"/>
    <property type="match status" value="1"/>
</dbReference>
<evidence type="ECO:0000256" key="1">
    <source>
        <dbReference type="ARBA" id="ARBA00000294"/>
    </source>
</evidence>
<dbReference type="Pfam" id="PF00557">
    <property type="entry name" value="Peptidase_M24"/>
    <property type="match status" value="1"/>
</dbReference>
<dbReference type="InterPro" id="IPR036388">
    <property type="entry name" value="WH-like_DNA-bd_sf"/>
</dbReference>
<dbReference type="GO" id="GO:0004239">
    <property type="term" value="F:initiator methionyl aminopeptidase activity"/>
    <property type="evidence" value="ECO:0007669"/>
    <property type="project" value="UniProtKB-UniRule"/>
</dbReference>
<dbReference type="InterPro" id="IPR018349">
    <property type="entry name" value="Pept_M24A_MAP2_BS"/>
</dbReference>
<evidence type="ECO:0000256" key="5">
    <source>
        <dbReference type="ARBA" id="ARBA00022670"/>
    </source>
</evidence>
<feature type="binding site" evidence="8">
    <location>
        <position position="267"/>
    </location>
    <ligand>
        <name>a divalent metal cation</name>
        <dbReference type="ChEBI" id="CHEBI:60240"/>
        <label>2</label>
        <note>catalytic</note>
    </ligand>
</feature>
<dbReference type="Gene3D" id="1.10.10.10">
    <property type="entry name" value="Winged helix-like DNA-binding domain superfamily/Winged helix DNA-binding domain"/>
    <property type="match status" value="1"/>
</dbReference>
<name>A0A0A9YTS5_LYGHE</name>
<proteinExistence type="inferred from homology"/>
<evidence type="ECO:0000256" key="2">
    <source>
        <dbReference type="ARBA" id="ARBA00001936"/>
    </source>
</evidence>
<dbReference type="AlphaFoldDB" id="A0A0A9YTS5"/>
<sequence>MDSSMEERVGKDVRSEPIQILGINKNYEYMVQATPEGCEQTSPASVPLFEFFKATTYPEGEMITCAPSKDGEVNIEDSSTHATTETEVRESKKLQPDKIEKMRQAAEIHRQARFDIQRFIRPDMSLTDIAVRIENTTRALSGKFNNYDLNRGWGFPTGLSLNSIAAHYTPNTDDQVYLRKGDVLKVDFGTQIDGYIIDSAFTVYFDPKFEMLAKAVQEATETGIRASGAEAHLGDIGGAIQEVMESYEVELDGTTYPVRSIRNLSGHNILPYQIHGGKGVPIINTYDQQRMEEGEVYAIETFGSTGNGYVHENGVCSHYSRQLRYDVSQMRNLSEKARKLLYSINTKFSSLPFCRRWLDDMGHPDHTMALNQLVNANLVTAYPPLVDRKGCYTAQYEHTIYLHPHRTEVLSRGPDF</sequence>
<feature type="binding site" evidence="8">
    <location>
        <position position="275"/>
    </location>
    <ligand>
        <name>substrate</name>
    </ligand>
</feature>
<protein>
    <recommendedName>
        <fullName evidence="8">Methionine aminopeptidase 2</fullName>
        <shortName evidence="8">MAP 2</shortName>
        <shortName evidence="8">MetAP 2</shortName>
        <ecNumber evidence="8">3.4.11.18</ecNumber>
    </recommendedName>
    <alternativeName>
        <fullName evidence="8">Peptidase M</fullName>
    </alternativeName>
</protein>
<evidence type="ECO:0000256" key="6">
    <source>
        <dbReference type="ARBA" id="ARBA00022723"/>
    </source>
</evidence>
<evidence type="ECO:0000256" key="4">
    <source>
        <dbReference type="ARBA" id="ARBA00022438"/>
    </source>
</evidence>
<dbReference type="Gene3D" id="3.90.230.10">
    <property type="entry name" value="Creatinase/methionine aminopeptidase superfamily"/>
    <property type="match status" value="1"/>
</dbReference>
<feature type="binding site" evidence="8">
    <location>
        <position position="397"/>
    </location>
    <ligand>
        <name>a divalent metal cation</name>
        <dbReference type="ChEBI" id="CHEBI:60240"/>
        <label>2</label>
        <note>catalytic</note>
    </ligand>
</feature>
<dbReference type="SUPFAM" id="SSF46785">
    <property type="entry name" value="Winged helix' DNA-binding domain"/>
    <property type="match status" value="1"/>
</dbReference>
<evidence type="ECO:0000313" key="11">
    <source>
        <dbReference type="EMBL" id="JAG34488.1"/>
    </source>
</evidence>
<comment type="cofactor">
    <cofactor evidence="2">
        <name>Mn(2+)</name>
        <dbReference type="ChEBI" id="CHEBI:29035"/>
    </cofactor>
</comment>
<organism evidence="11">
    <name type="scientific">Lygus hesperus</name>
    <name type="common">Western plant bug</name>
    <dbReference type="NCBI Taxonomy" id="30085"/>
    <lineage>
        <taxon>Eukaryota</taxon>
        <taxon>Metazoa</taxon>
        <taxon>Ecdysozoa</taxon>
        <taxon>Arthropoda</taxon>
        <taxon>Hexapoda</taxon>
        <taxon>Insecta</taxon>
        <taxon>Pterygota</taxon>
        <taxon>Neoptera</taxon>
        <taxon>Paraneoptera</taxon>
        <taxon>Hemiptera</taxon>
        <taxon>Heteroptera</taxon>
        <taxon>Panheteroptera</taxon>
        <taxon>Cimicomorpha</taxon>
        <taxon>Miridae</taxon>
        <taxon>Mirini</taxon>
        <taxon>Lygus</taxon>
    </lineage>
</organism>
<evidence type="ECO:0000256" key="7">
    <source>
        <dbReference type="ARBA" id="ARBA00022801"/>
    </source>
</evidence>
<feature type="binding site" evidence="8">
    <location>
        <position position="187"/>
    </location>
    <ligand>
        <name>a divalent metal cation</name>
        <dbReference type="ChEBI" id="CHEBI:60240"/>
        <label>1</label>
    </ligand>
</feature>
<dbReference type="GO" id="GO:0005737">
    <property type="term" value="C:cytoplasm"/>
    <property type="evidence" value="ECO:0007669"/>
    <property type="project" value="UniProtKB-SubCell"/>
</dbReference>
<dbReference type="GO" id="GO:0046872">
    <property type="term" value="F:metal ion binding"/>
    <property type="evidence" value="ECO:0007669"/>
    <property type="project" value="UniProtKB-UniRule"/>
</dbReference>
<dbReference type="PANTHER" id="PTHR45777">
    <property type="entry name" value="METHIONINE AMINOPEPTIDASE 2"/>
    <property type="match status" value="1"/>
</dbReference>
<dbReference type="InterPro" id="IPR050247">
    <property type="entry name" value="Met_Aminopeptidase_Type2"/>
</dbReference>
<reference evidence="11" key="2">
    <citation type="submission" date="2014-07" db="EMBL/GenBank/DDBJ databases">
        <authorList>
            <person name="Hull J."/>
        </authorList>
    </citation>
    <scope>NUCLEOTIDE SEQUENCE</scope>
</reference>
<comment type="catalytic activity">
    <reaction evidence="1 8 9">
        <text>Release of N-terminal amino acids, preferentially methionine, from peptides and arylamides.</text>
        <dbReference type="EC" id="3.4.11.18"/>
    </reaction>
</comment>
<evidence type="ECO:0000256" key="9">
    <source>
        <dbReference type="RuleBase" id="RU003653"/>
    </source>
</evidence>
<dbReference type="EC" id="3.4.11.18" evidence="8"/>
<dbReference type="GO" id="GO:0006508">
    <property type="term" value="P:proteolysis"/>
    <property type="evidence" value="ECO:0007669"/>
    <property type="project" value="UniProtKB-KW"/>
</dbReference>
<feature type="binding site" evidence="8">
    <location>
        <position position="300"/>
    </location>
    <ligand>
        <name>a divalent metal cation</name>
        <dbReference type="ChEBI" id="CHEBI:60240"/>
        <label>2</label>
        <note>catalytic</note>
    </ligand>
</feature>
<dbReference type="PANTHER" id="PTHR45777:SF2">
    <property type="entry name" value="METHIONINE AMINOPEPTIDASE 2"/>
    <property type="match status" value="1"/>
</dbReference>
<dbReference type="InterPro" id="IPR036005">
    <property type="entry name" value="Creatinase/aminopeptidase-like"/>
</dbReference>
<keyword evidence="5 8" id="KW-0645">Protease</keyword>
<dbReference type="HAMAP" id="MF_03175">
    <property type="entry name" value="MetAP_2_euk"/>
    <property type="match status" value="1"/>
</dbReference>
<keyword evidence="4 8" id="KW-0031">Aminopeptidase</keyword>
<dbReference type="PRINTS" id="PR00599">
    <property type="entry name" value="MAPEPTIDASE"/>
</dbReference>
<comment type="subcellular location">
    <subcellularLocation>
        <location evidence="8">Cytoplasm</location>
    </subcellularLocation>
</comment>
<keyword evidence="6 8" id="KW-0479">Metal-binding</keyword>
<dbReference type="InterPro" id="IPR000994">
    <property type="entry name" value="Pept_M24"/>
</dbReference>
<gene>
    <name evidence="11" type="ORF">CM83_3294</name>
</gene>
<dbReference type="InterPro" id="IPR002468">
    <property type="entry name" value="Pept_M24A_MAP2"/>
</dbReference>
<feature type="binding site" evidence="8">
    <location>
        <position position="198"/>
    </location>
    <ligand>
        <name>a divalent metal cation</name>
        <dbReference type="ChEBI" id="CHEBI:60240"/>
        <label>1</label>
    </ligand>
</feature>
<keyword evidence="8" id="KW-0963">Cytoplasm</keyword>
<feature type="binding site" evidence="8">
    <location>
        <position position="198"/>
    </location>
    <ligand>
        <name>a divalent metal cation</name>
        <dbReference type="ChEBI" id="CHEBI:60240"/>
        <label>2</label>
        <note>catalytic</note>
    </ligand>
</feature>
<evidence type="ECO:0000256" key="8">
    <source>
        <dbReference type="HAMAP-Rule" id="MF_03175"/>
    </source>
</evidence>